<reference evidence="3 4" key="1">
    <citation type="submission" date="2021-01" db="EMBL/GenBank/DDBJ databases">
        <title>Genome public.</title>
        <authorList>
            <person name="Liu C."/>
            <person name="Sun Q."/>
        </authorList>
    </citation>
    <scope>NUCLEOTIDE SEQUENCE [LARGE SCALE GENOMIC DNA]</scope>
    <source>
        <strain evidence="3 4">YIM B02515</strain>
    </source>
</reference>
<accession>A0ABS1T8U9</accession>
<evidence type="ECO:0000313" key="3">
    <source>
        <dbReference type="EMBL" id="MBL4935769.1"/>
    </source>
</evidence>
<keyword evidence="4" id="KW-1185">Reference proteome</keyword>
<sequence length="449" mass="50952">MKKIFTSFFLIISLLSFTYSINVYQNIYNFNHISVKNNINYLSSEYFKGRLAGTTENYEVTAFIKTEFQKLDLIPFNGDYYDPFDVNYPNRLDENPYLKIIDKKGALVKQYKYGIDYKEEMLNFKKNHLDFSSKDSIKQSENVIQVTKGTDSFIFFTPSDNKLSFRSSFVNSNPQVQSMYIMLTKEALKDISKNISKGYKVSCFIPFDIRSTTINNVVGYIKGKNASAAPIIVSAHFDHVGSDLSGTVYNGALDNASGISFMLEFSKYIKSLGIPERTIMFIGFNAEEFGCLGSEHFAQKYASLLKGAKVYNFDMIGSSSVPLSIMGGKSDNDKTVFLRSVMSTCINEKVDYNFIFEDSSDHEAFRKNNIDALSFCDSDMSRIHTPEDKINFIDNEAIDRCFKVASKEVIKNAFGSNPMLLHYKDIMIFSGIGIVLFSVLYLINAKKNL</sequence>
<name>A0ABS1T8U9_9CLOT</name>
<feature type="transmembrane region" description="Helical" evidence="1">
    <location>
        <begin position="426"/>
        <end position="443"/>
    </location>
</feature>
<gene>
    <name evidence="3" type="ORF">JK636_08360</name>
</gene>
<dbReference type="PANTHER" id="PTHR12147:SF26">
    <property type="entry name" value="PEPTIDASE M28 DOMAIN-CONTAINING PROTEIN"/>
    <property type="match status" value="1"/>
</dbReference>
<organism evidence="3 4">
    <name type="scientific">Clostridium rhizosphaerae</name>
    <dbReference type="NCBI Taxonomy" id="2803861"/>
    <lineage>
        <taxon>Bacteria</taxon>
        <taxon>Bacillati</taxon>
        <taxon>Bacillota</taxon>
        <taxon>Clostridia</taxon>
        <taxon>Eubacteriales</taxon>
        <taxon>Clostridiaceae</taxon>
        <taxon>Clostridium</taxon>
    </lineage>
</organism>
<dbReference type="InterPro" id="IPR045175">
    <property type="entry name" value="M28_fam"/>
</dbReference>
<evidence type="ECO:0000256" key="1">
    <source>
        <dbReference type="SAM" id="Phobius"/>
    </source>
</evidence>
<dbReference type="Gene3D" id="3.40.630.10">
    <property type="entry name" value="Zn peptidases"/>
    <property type="match status" value="1"/>
</dbReference>
<dbReference type="EMBL" id="JAESWC010000002">
    <property type="protein sequence ID" value="MBL4935769.1"/>
    <property type="molecule type" value="Genomic_DNA"/>
</dbReference>
<keyword evidence="1" id="KW-0812">Transmembrane</keyword>
<dbReference type="Proteomes" id="UP000632377">
    <property type="component" value="Unassembled WGS sequence"/>
</dbReference>
<comment type="caution">
    <text evidence="3">The sequence shown here is derived from an EMBL/GenBank/DDBJ whole genome shotgun (WGS) entry which is preliminary data.</text>
</comment>
<dbReference type="Pfam" id="PF04389">
    <property type="entry name" value="Peptidase_M28"/>
    <property type="match status" value="1"/>
</dbReference>
<protein>
    <submittedName>
        <fullName evidence="3">Zn-dependent exopeptidase M28</fullName>
    </submittedName>
</protein>
<dbReference type="InterPro" id="IPR007484">
    <property type="entry name" value="Peptidase_M28"/>
</dbReference>
<dbReference type="PANTHER" id="PTHR12147">
    <property type="entry name" value="METALLOPEPTIDASE M28 FAMILY MEMBER"/>
    <property type="match status" value="1"/>
</dbReference>
<proteinExistence type="predicted"/>
<keyword evidence="1" id="KW-0472">Membrane</keyword>
<evidence type="ECO:0000313" key="4">
    <source>
        <dbReference type="Proteomes" id="UP000632377"/>
    </source>
</evidence>
<feature type="domain" description="Peptidase M28" evidence="2">
    <location>
        <begin position="216"/>
        <end position="407"/>
    </location>
</feature>
<evidence type="ECO:0000259" key="2">
    <source>
        <dbReference type="Pfam" id="PF04389"/>
    </source>
</evidence>
<dbReference type="RefSeq" id="WP_202748359.1">
    <property type="nucleotide sequence ID" value="NZ_JAESWC010000002.1"/>
</dbReference>
<keyword evidence="1" id="KW-1133">Transmembrane helix</keyword>
<dbReference type="SUPFAM" id="SSF53187">
    <property type="entry name" value="Zn-dependent exopeptidases"/>
    <property type="match status" value="1"/>
</dbReference>